<reference evidence="2" key="1">
    <citation type="submission" date="2022-11" db="UniProtKB">
        <authorList>
            <consortium name="WormBaseParasite"/>
        </authorList>
    </citation>
    <scope>IDENTIFICATION</scope>
</reference>
<organism evidence="1 2">
    <name type="scientific">Romanomermis culicivorax</name>
    <name type="common">Nematode worm</name>
    <dbReference type="NCBI Taxonomy" id="13658"/>
    <lineage>
        <taxon>Eukaryota</taxon>
        <taxon>Metazoa</taxon>
        <taxon>Ecdysozoa</taxon>
        <taxon>Nematoda</taxon>
        <taxon>Enoplea</taxon>
        <taxon>Dorylaimia</taxon>
        <taxon>Mermithida</taxon>
        <taxon>Mermithoidea</taxon>
        <taxon>Mermithidae</taxon>
        <taxon>Romanomermis</taxon>
    </lineage>
</organism>
<evidence type="ECO:0000313" key="2">
    <source>
        <dbReference type="WBParaSite" id="nRc.2.0.1.t42277-RA"/>
    </source>
</evidence>
<proteinExistence type="predicted"/>
<sequence>MNKGGLIYGNDVTLLPINLKEQIQCLLSYPSTVRIDPIGEPRFGIKSHPIGYVGHQLRHGFPDAIFAKGATESVQSHDTAPCDAFFE</sequence>
<accession>A0A915KUX4</accession>
<evidence type="ECO:0000313" key="1">
    <source>
        <dbReference type="Proteomes" id="UP000887565"/>
    </source>
</evidence>
<dbReference type="AlphaFoldDB" id="A0A915KUX4"/>
<name>A0A915KUX4_ROMCU</name>
<protein>
    <submittedName>
        <fullName evidence="2">Uncharacterized protein</fullName>
    </submittedName>
</protein>
<keyword evidence="1" id="KW-1185">Reference proteome</keyword>
<dbReference type="Proteomes" id="UP000887565">
    <property type="component" value="Unplaced"/>
</dbReference>
<dbReference type="WBParaSite" id="nRc.2.0.1.t42277-RA">
    <property type="protein sequence ID" value="nRc.2.0.1.t42277-RA"/>
    <property type="gene ID" value="nRc.2.0.1.g42277"/>
</dbReference>